<dbReference type="InterPro" id="IPR021297">
    <property type="entry name" value="YlqD"/>
</dbReference>
<evidence type="ECO:0000313" key="1">
    <source>
        <dbReference type="EMBL" id="KNZ69629.1"/>
    </source>
</evidence>
<dbReference type="RefSeq" id="WP_242843565.1">
    <property type="nucleotide sequence ID" value="NZ_LGTE01000010.1"/>
</dbReference>
<protein>
    <recommendedName>
        <fullName evidence="3">YlqD protein</fullName>
    </recommendedName>
</protein>
<dbReference type="Proteomes" id="UP000037175">
    <property type="component" value="Unassembled WGS sequence"/>
</dbReference>
<gene>
    <name evidence="1" type="ORF">Tfer_1650</name>
</gene>
<proteinExistence type="predicted"/>
<sequence length="144" mass="16355">MDSLTILRQVTVKAKVTEKFKNTMAAQIQDAIRKIDLELQNIDFQLKRTVAELEKQNPAGIPAAKKHFQDEREKRTKAREQLTEQIKQIGKLAIGSEIIQGTLDTLAEIKVGDNWQDIFNVEVVVCDDRIIEIRRRTIGNGTGN</sequence>
<comment type="caution">
    <text evidence="1">The sequence shown here is derived from an EMBL/GenBank/DDBJ whole genome shotgun (WGS) entry which is preliminary data.</text>
</comment>
<dbReference type="Pfam" id="PF11068">
    <property type="entry name" value="YlqD"/>
    <property type="match status" value="1"/>
</dbReference>
<accession>A0A0L6W3G1</accession>
<dbReference type="AlphaFoldDB" id="A0A0L6W3G1"/>
<reference evidence="2" key="1">
    <citation type="submission" date="2015-07" db="EMBL/GenBank/DDBJ databases">
        <title>Complete Genome of Thermincola ferriacetica strain Z-0001T.</title>
        <authorList>
            <person name="Lusk B."/>
            <person name="Badalamenti J.P."/>
            <person name="Parameswaran P."/>
            <person name="Bond D.R."/>
            <person name="Torres C.I."/>
        </authorList>
    </citation>
    <scope>NUCLEOTIDE SEQUENCE [LARGE SCALE GENOMIC DNA]</scope>
    <source>
        <strain evidence="2">Z-0001</strain>
    </source>
</reference>
<dbReference type="EMBL" id="LGTE01000010">
    <property type="protein sequence ID" value="KNZ69629.1"/>
    <property type="molecule type" value="Genomic_DNA"/>
</dbReference>
<evidence type="ECO:0000313" key="2">
    <source>
        <dbReference type="Proteomes" id="UP000037175"/>
    </source>
</evidence>
<dbReference type="Gene3D" id="6.10.140.1110">
    <property type="match status" value="1"/>
</dbReference>
<name>A0A0L6W3G1_9FIRM</name>
<evidence type="ECO:0008006" key="3">
    <source>
        <dbReference type="Google" id="ProtNLM"/>
    </source>
</evidence>
<organism evidence="1 2">
    <name type="scientific">Thermincola ferriacetica</name>
    <dbReference type="NCBI Taxonomy" id="281456"/>
    <lineage>
        <taxon>Bacteria</taxon>
        <taxon>Bacillati</taxon>
        <taxon>Bacillota</taxon>
        <taxon>Clostridia</taxon>
        <taxon>Eubacteriales</taxon>
        <taxon>Thermincolaceae</taxon>
        <taxon>Thermincola</taxon>
    </lineage>
</organism>
<keyword evidence="2" id="KW-1185">Reference proteome</keyword>